<dbReference type="RefSeq" id="XP_031566399.1">
    <property type="nucleotide sequence ID" value="XM_031710539.1"/>
</dbReference>
<comment type="similarity">
    <text evidence="1">Belongs to the SBNO family.</text>
</comment>
<accession>A0A6P8II56</accession>
<organism evidence="6 7">
    <name type="scientific">Actinia tenebrosa</name>
    <name type="common">Australian red waratah sea anemone</name>
    <dbReference type="NCBI Taxonomy" id="6105"/>
    <lineage>
        <taxon>Eukaryota</taxon>
        <taxon>Metazoa</taxon>
        <taxon>Cnidaria</taxon>
        <taxon>Anthozoa</taxon>
        <taxon>Hexacorallia</taxon>
        <taxon>Actiniaria</taxon>
        <taxon>Actiniidae</taxon>
        <taxon>Actinia</taxon>
    </lineage>
</organism>
<dbReference type="Pfam" id="PF25373">
    <property type="entry name" value="SBNO"/>
    <property type="match status" value="1"/>
</dbReference>
<dbReference type="GO" id="GO:0006355">
    <property type="term" value="P:regulation of DNA-templated transcription"/>
    <property type="evidence" value="ECO:0007669"/>
    <property type="project" value="InterPro"/>
</dbReference>
<evidence type="ECO:0000313" key="7">
    <source>
        <dbReference type="RefSeq" id="XP_031566399.1"/>
    </source>
</evidence>
<protein>
    <submittedName>
        <fullName evidence="7">Protein FORGETTER 1-like</fullName>
    </submittedName>
</protein>
<dbReference type="GO" id="GO:0042393">
    <property type="term" value="F:histone binding"/>
    <property type="evidence" value="ECO:0007669"/>
    <property type="project" value="TreeGrafter"/>
</dbReference>
<feature type="domain" description="Strawberry notch AAA" evidence="4">
    <location>
        <begin position="2"/>
        <end position="140"/>
    </location>
</feature>
<gene>
    <name evidence="7" type="primary">LOC116301471</name>
</gene>
<dbReference type="InterPro" id="IPR026741">
    <property type="entry name" value="SNO"/>
</dbReference>
<dbReference type="Proteomes" id="UP000515163">
    <property type="component" value="Unplaced"/>
</dbReference>
<dbReference type="GO" id="GO:0005634">
    <property type="term" value="C:nucleus"/>
    <property type="evidence" value="ECO:0007669"/>
    <property type="project" value="TreeGrafter"/>
</dbReference>
<dbReference type="InterPro" id="IPR026937">
    <property type="entry name" value="SBNO_Helicase_C_dom"/>
</dbReference>
<evidence type="ECO:0000256" key="2">
    <source>
        <dbReference type="SAM" id="MobiDB-lite"/>
    </source>
</evidence>
<evidence type="ECO:0000256" key="1">
    <source>
        <dbReference type="ARBA" id="ARBA00006992"/>
    </source>
</evidence>
<dbReference type="InterPro" id="IPR039187">
    <property type="entry name" value="SNO_AAA"/>
</dbReference>
<dbReference type="SUPFAM" id="SSF52540">
    <property type="entry name" value="P-loop containing nucleoside triphosphate hydrolases"/>
    <property type="match status" value="1"/>
</dbReference>
<feature type="domain" description="SBNO alpha/beta" evidence="5">
    <location>
        <begin position="604"/>
        <end position="713"/>
    </location>
</feature>
<evidence type="ECO:0000259" key="5">
    <source>
        <dbReference type="Pfam" id="PF25373"/>
    </source>
</evidence>
<feature type="compositionally biased region" description="Polar residues" evidence="2">
    <location>
        <begin position="934"/>
        <end position="950"/>
    </location>
</feature>
<dbReference type="GeneID" id="116301471"/>
<feature type="compositionally biased region" description="Basic and acidic residues" evidence="2">
    <location>
        <begin position="955"/>
        <end position="966"/>
    </location>
</feature>
<dbReference type="GO" id="GO:0031490">
    <property type="term" value="F:chromatin DNA binding"/>
    <property type="evidence" value="ECO:0007669"/>
    <property type="project" value="TreeGrafter"/>
</dbReference>
<reference evidence="7" key="1">
    <citation type="submission" date="2025-08" db="UniProtKB">
        <authorList>
            <consortium name="RefSeq"/>
        </authorList>
    </citation>
    <scope>IDENTIFICATION</scope>
    <source>
        <tissue evidence="7">Tentacle</tissue>
    </source>
</reference>
<dbReference type="InParanoid" id="A0A6P8II56"/>
<keyword evidence="6" id="KW-1185">Reference proteome</keyword>
<dbReference type="AlphaFoldDB" id="A0A6P8II56"/>
<dbReference type="PANTHER" id="PTHR12706:SF33">
    <property type="entry name" value="PROTEIN WITH HELICASE_C DOMAIN"/>
    <property type="match status" value="1"/>
</dbReference>
<dbReference type="KEGG" id="aten:116301471"/>
<dbReference type="InterPro" id="IPR027417">
    <property type="entry name" value="P-loop_NTPase"/>
</dbReference>
<dbReference type="Pfam" id="PF13872">
    <property type="entry name" value="AAA_34"/>
    <property type="match status" value="1"/>
</dbReference>
<evidence type="ECO:0000259" key="3">
    <source>
        <dbReference type="Pfam" id="PF13871"/>
    </source>
</evidence>
<evidence type="ECO:0000313" key="6">
    <source>
        <dbReference type="Proteomes" id="UP000515163"/>
    </source>
</evidence>
<dbReference type="OrthoDB" id="6018899at2759"/>
<dbReference type="Pfam" id="PF13871">
    <property type="entry name" value="Helicase_C_4"/>
    <property type="match status" value="1"/>
</dbReference>
<name>A0A6P8II56_ACTTE</name>
<dbReference type="Gene3D" id="3.30.160.60">
    <property type="entry name" value="Classic Zinc Finger"/>
    <property type="match status" value="1"/>
</dbReference>
<evidence type="ECO:0000259" key="4">
    <source>
        <dbReference type="Pfam" id="PF13872"/>
    </source>
</evidence>
<proteinExistence type="inferred from homology"/>
<dbReference type="InterPro" id="IPR057332">
    <property type="entry name" value="SBNO_a/b_dom"/>
</dbReference>
<sequence>MDWCGGEAFDGCLIFDECHKAKHFIPGKEENSTKVALAVTTIQRLLPKARVVYCSATGVTDVKNMAFMERLGLWGVGTAFRSFQSFLDSITKRGLGAAEMLAMEMKASGMYVSRGLSFRQAEFMNAEAVLTDDQRKVYDTSVHVWNEIKTSLEYAVARTKSATPRLWSQFWSCHQRFFKQLCMSMKVPTIVQEAKTALQNNMSVVIGLQTTGEASLESELNRNGGTINRFISITEEIMTRFILQFFPTKIETKDGTVVEDKWSVTAKSLLLGFIKKIGLPISPLDDLIDQLGGPGHVAEMTGRRGRVVRTASDREPHYEARESDSTQVESLNIQERNHFMDGSKLVAIISDAASTGISLHSDLRVANQKRRVHFTMELPWSADKAVQQLGRSHRSNQRSGPIYKLVTTNLGGERRFAAAVARRLQSLGALTKGDRRAATGADLNEFNFDTNYGRSALRSMYQCISSSNLQPGVSLQQVIAGAQISTAYELDSFHETLKECIQMMGLADPGSSTVKEKDSGDVARFLNRILGLSVERQNMFFSYFVECMNAVIEGAKREGRFNEGVTDITGSSIKMIDKPRPVFTEVQKCIMPTHHVILNVDRGVDWESALSRFNHSSKADLNGFYCSKREQKHQRFYLLALQKESSTHLFNIIRPNTGQSPFEEEKKDLLHKYQKISPEEAESGWRAQYDKTKDYCFHGPNCKSGALCRVGCRISQVSLLCGGIVPILSTLEWVVARNADKIGLTRENRTLRVVRVELDDGQRLVGLRYPEQLIPEVTSLLKEQHINDRLLENKSGSLSIKDSLKSTALATEESVAAINNKTLAKAINPPITIKTFFRPVESSDQTEIKAKDVENPECNPENTDGGELVVVDKSTKDCIKETKFNGALTSSYFGAPKATGSTASKVGAKSSGAKTSVSKRGRGGKTSLKRPMSSDVTGSTSKRQKQSSIFSALGRGRENDVTDTEKSSMTCPICRKVFEEGTKNADINAHVDSCLIE</sequence>
<feature type="domain" description="Strawberry notch helicase C" evidence="3">
    <location>
        <begin position="283"/>
        <end position="567"/>
    </location>
</feature>
<dbReference type="Gene3D" id="3.40.50.300">
    <property type="entry name" value="P-loop containing nucleotide triphosphate hydrolases"/>
    <property type="match status" value="1"/>
</dbReference>
<feature type="region of interest" description="Disordered" evidence="2">
    <location>
        <begin position="899"/>
        <end position="966"/>
    </location>
</feature>
<dbReference type="PANTHER" id="PTHR12706">
    <property type="entry name" value="STRAWBERRY NOTCH-RELATED"/>
    <property type="match status" value="1"/>
</dbReference>